<dbReference type="OrthoDB" id="6049152at2759"/>
<proteinExistence type="predicted"/>
<protein>
    <recommendedName>
        <fullName evidence="1">CABIT domain-containing protein</fullName>
    </recommendedName>
</protein>
<evidence type="ECO:0000259" key="1">
    <source>
        <dbReference type="Pfam" id="PF12736"/>
    </source>
</evidence>
<dbReference type="AlphaFoldDB" id="A0A6J8DG43"/>
<gene>
    <name evidence="2" type="ORF">MCOR_41064</name>
</gene>
<evidence type="ECO:0000313" key="3">
    <source>
        <dbReference type="Proteomes" id="UP000507470"/>
    </source>
</evidence>
<accession>A0A6J8DG43</accession>
<evidence type="ECO:0000313" key="2">
    <source>
        <dbReference type="EMBL" id="CAC5407608.1"/>
    </source>
</evidence>
<keyword evidence="3" id="KW-1185">Reference proteome</keyword>
<dbReference type="Pfam" id="PF12736">
    <property type="entry name" value="CABIT"/>
    <property type="match status" value="1"/>
</dbReference>
<dbReference type="Proteomes" id="UP000507470">
    <property type="component" value="Unassembled WGS sequence"/>
</dbReference>
<dbReference type="InterPro" id="IPR025946">
    <property type="entry name" value="CABIT_dom"/>
</dbReference>
<sequence length="360" mass="41154">MESNNEKELSTPEVCREIQFTWTETPQPLKEIIDSSGDLPSVVKMWQEKSPADSSPLLDIHKPLLLYKELNGVKVYCKNVTSVDSLTGAQCKDDPIVVIPLGYTGWFRLIDDRDKPLTTISNVARIMPKKILSYKLVTGYIRDQYTTNSNLAEPLHLKVDIQPGLFKVLNVREDFVRYTDHKKIVKRKLLRCLVCKTEDDTNVLLPFEAAGMFYLIEVRKSTSKHINIENIGYAYNIKDMYTAGLSKGVILKLLHGRPPSKPCGFTQILKVCDLIKDHTVIACTISENKRLLELPVAPVPLFVKALNYPHFDRHQTFLDTLKFMDKNADGYANELKVRHNYTVDKTARKVEKESKKDEKL</sequence>
<name>A0A6J8DG43_MYTCO</name>
<dbReference type="EMBL" id="CACVKT020007420">
    <property type="protein sequence ID" value="CAC5407608.1"/>
    <property type="molecule type" value="Genomic_DNA"/>
</dbReference>
<feature type="domain" description="CABIT" evidence="1">
    <location>
        <begin position="89"/>
        <end position="282"/>
    </location>
</feature>
<reference evidence="2 3" key="1">
    <citation type="submission" date="2020-06" db="EMBL/GenBank/DDBJ databases">
        <authorList>
            <person name="Li R."/>
            <person name="Bekaert M."/>
        </authorList>
    </citation>
    <scope>NUCLEOTIDE SEQUENCE [LARGE SCALE GENOMIC DNA]</scope>
    <source>
        <strain evidence="3">wild</strain>
    </source>
</reference>
<organism evidence="2 3">
    <name type="scientific">Mytilus coruscus</name>
    <name type="common">Sea mussel</name>
    <dbReference type="NCBI Taxonomy" id="42192"/>
    <lineage>
        <taxon>Eukaryota</taxon>
        <taxon>Metazoa</taxon>
        <taxon>Spiralia</taxon>
        <taxon>Lophotrochozoa</taxon>
        <taxon>Mollusca</taxon>
        <taxon>Bivalvia</taxon>
        <taxon>Autobranchia</taxon>
        <taxon>Pteriomorphia</taxon>
        <taxon>Mytilida</taxon>
        <taxon>Mytiloidea</taxon>
        <taxon>Mytilidae</taxon>
        <taxon>Mytilinae</taxon>
        <taxon>Mytilus</taxon>
    </lineage>
</organism>